<dbReference type="InterPro" id="IPR009187">
    <property type="entry name" value="Prok_Ku"/>
</dbReference>
<dbReference type="SUPFAM" id="SSF100939">
    <property type="entry name" value="SPOC domain-like"/>
    <property type="match status" value="1"/>
</dbReference>
<keyword evidence="1 3" id="KW-0238">DNA-binding</keyword>
<reference evidence="7" key="1">
    <citation type="journal article" date="2019" name="Int. J. Syst. Evol. Microbiol.">
        <title>The Global Catalogue of Microorganisms (GCM) 10K type strain sequencing project: providing services to taxonomists for standard genome sequencing and annotation.</title>
        <authorList>
            <consortium name="The Broad Institute Genomics Platform"/>
            <consortium name="The Broad Institute Genome Sequencing Center for Infectious Disease"/>
            <person name="Wu L."/>
            <person name="Ma J."/>
        </authorList>
    </citation>
    <scope>NUCLEOTIDE SEQUENCE [LARGE SCALE GENOMIC DNA]</scope>
    <source>
        <strain evidence="7">JCM 18324</strain>
    </source>
</reference>
<keyword evidence="7" id="KW-1185">Reference proteome</keyword>
<dbReference type="Pfam" id="PF02735">
    <property type="entry name" value="Ku"/>
    <property type="match status" value="1"/>
</dbReference>
<evidence type="ECO:0000313" key="6">
    <source>
        <dbReference type="EMBL" id="GAA4759434.1"/>
    </source>
</evidence>
<keyword evidence="3" id="KW-0234">DNA repair</keyword>
<dbReference type="InterPro" id="IPR006164">
    <property type="entry name" value="DNA_bd_Ku70/Ku80"/>
</dbReference>
<dbReference type="Proteomes" id="UP001501147">
    <property type="component" value="Unassembled WGS sequence"/>
</dbReference>
<accession>A0ABP8ZKY6</accession>
<keyword evidence="3" id="KW-0227">DNA damage</keyword>
<evidence type="ECO:0000256" key="2">
    <source>
        <dbReference type="ARBA" id="ARBA00023172"/>
    </source>
</evidence>
<gene>
    <name evidence="3" type="primary">ku</name>
    <name evidence="6" type="ORF">GCM10023329_00210</name>
</gene>
<comment type="subunit">
    <text evidence="3">Homodimer. Interacts with LigD.</text>
</comment>
<evidence type="ECO:0000256" key="4">
    <source>
        <dbReference type="SAM" id="MobiDB-lite"/>
    </source>
</evidence>
<comment type="caution">
    <text evidence="6">The sequence shown here is derived from an EMBL/GenBank/DDBJ whole genome shotgun (WGS) entry which is preliminary data.</text>
</comment>
<dbReference type="SMART" id="SM00559">
    <property type="entry name" value="Ku78"/>
    <property type="match status" value="1"/>
</dbReference>
<keyword evidence="2 3" id="KW-0233">DNA recombination</keyword>
<dbReference type="HAMAP" id="MF_01875">
    <property type="entry name" value="Prokaryotic_Ku"/>
    <property type="match status" value="1"/>
</dbReference>
<protein>
    <recommendedName>
        <fullName evidence="3">Non-homologous end joining protein Ku</fullName>
    </recommendedName>
</protein>
<comment type="function">
    <text evidence="3">With LigD forms a non-homologous end joining (NHEJ) DNA repair enzyme, which repairs dsDNA breaks with reduced fidelity. Binds linear dsDNA with 5'- and 3'- overhangs but not closed circular dsDNA nor ssDNA. Recruits and stimulates the ligase activity of LigD.</text>
</comment>
<dbReference type="InterPro" id="IPR016194">
    <property type="entry name" value="SPOC-like_C_dom_sf"/>
</dbReference>
<feature type="region of interest" description="Disordered" evidence="4">
    <location>
        <begin position="213"/>
        <end position="289"/>
    </location>
</feature>
<dbReference type="EMBL" id="BAABJV010000001">
    <property type="protein sequence ID" value="GAA4759434.1"/>
    <property type="molecule type" value="Genomic_DNA"/>
</dbReference>
<dbReference type="NCBIfam" id="TIGR02772">
    <property type="entry name" value="Ku_bact"/>
    <property type="match status" value="1"/>
</dbReference>
<dbReference type="Gene3D" id="2.40.290.10">
    <property type="match status" value="1"/>
</dbReference>
<dbReference type="PIRSF" id="PIRSF006493">
    <property type="entry name" value="Prok_Ku"/>
    <property type="match status" value="1"/>
</dbReference>
<evidence type="ECO:0000313" key="7">
    <source>
        <dbReference type="Proteomes" id="UP001501147"/>
    </source>
</evidence>
<feature type="domain" description="Ku" evidence="5">
    <location>
        <begin position="44"/>
        <end position="173"/>
    </location>
</feature>
<evidence type="ECO:0000259" key="5">
    <source>
        <dbReference type="SMART" id="SM00559"/>
    </source>
</evidence>
<proteinExistence type="inferred from homology"/>
<organism evidence="6 7">
    <name type="scientific">Streptomyces sanyensis</name>
    <dbReference type="NCBI Taxonomy" id="568869"/>
    <lineage>
        <taxon>Bacteria</taxon>
        <taxon>Bacillati</taxon>
        <taxon>Actinomycetota</taxon>
        <taxon>Actinomycetes</taxon>
        <taxon>Kitasatosporales</taxon>
        <taxon>Streptomycetaceae</taxon>
        <taxon>Streptomyces</taxon>
    </lineage>
</organism>
<evidence type="ECO:0000256" key="3">
    <source>
        <dbReference type="HAMAP-Rule" id="MF_01875"/>
    </source>
</evidence>
<comment type="similarity">
    <text evidence="3">Belongs to the prokaryotic Ku family.</text>
</comment>
<dbReference type="PANTHER" id="PTHR41251:SF1">
    <property type="entry name" value="NON-HOMOLOGOUS END JOINING PROTEIN KU"/>
    <property type="match status" value="1"/>
</dbReference>
<sequence>MSFGLVTIPIKVVPATESHAISFRQVHTEDGGRIRYRKICELDGRQLQDDEIGKGYEVSKDTIVAVTDEDLAEMPLPTAKAIEIVAFVPAASIDPVRIGTSYYLQPDGQVAGKPYVLLRKALGRSAKVAVAKFALRGRERLGLLQVKEDALVLHTMHWPDEVRSPETLAPGEVELSVDEITGALALMDTMTEEHLPALSDRYRDALEEVIAAKAAGKEPPAAEDSEQATGGEVVDLMAALNASVTAAKEARGETDDDADVHNLPTKKKPAAKKTTTKKKTAAARPKKAS</sequence>
<evidence type="ECO:0000256" key="1">
    <source>
        <dbReference type="ARBA" id="ARBA00023125"/>
    </source>
</evidence>
<feature type="compositionally biased region" description="Basic residues" evidence="4">
    <location>
        <begin position="264"/>
        <end position="289"/>
    </location>
</feature>
<dbReference type="PANTHER" id="PTHR41251">
    <property type="entry name" value="NON-HOMOLOGOUS END JOINING PROTEIN KU"/>
    <property type="match status" value="1"/>
</dbReference>
<name>A0ABP8ZKY6_9ACTN</name>
<dbReference type="CDD" id="cd00789">
    <property type="entry name" value="KU_like"/>
    <property type="match status" value="1"/>
</dbReference>